<protein>
    <submittedName>
        <fullName evidence="2">Uncharacterized protein</fullName>
    </submittedName>
</protein>
<dbReference type="Proteomes" id="UP000249204">
    <property type="component" value="Unassembled WGS sequence"/>
</dbReference>
<organism evidence="2 3">
    <name type="scientific">Paenibacillus silvae</name>
    <dbReference type="NCBI Taxonomy" id="1325358"/>
    <lineage>
        <taxon>Bacteria</taxon>
        <taxon>Bacillati</taxon>
        <taxon>Bacillota</taxon>
        <taxon>Bacilli</taxon>
        <taxon>Bacillales</taxon>
        <taxon>Paenibacillaceae</taxon>
        <taxon>Paenibacillus</taxon>
    </lineage>
</organism>
<dbReference type="AlphaFoldDB" id="A0A2W6P251"/>
<proteinExistence type="predicted"/>
<accession>A0A2W6P251</accession>
<gene>
    <name evidence="2" type="ORF">DN757_28350</name>
</gene>
<dbReference type="EMBL" id="QKWW01000116">
    <property type="protein sequence ID" value="PZT52276.1"/>
    <property type="molecule type" value="Genomic_DNA"/>
</dbReference>
<feature type="non-terminal residue" evidence="2">
    <location>
        <position position="252"/>
    </location>
</feature>
<reference evidence="2 3" key="1">
    <citation type="submission" date="2018-06" db="EMBL/GenBank/DDBJ databases">
        <title>Isolation of heavy metals resistant Paenibacillus silvae NC2 from Gold-Copper mine in ZiJin, China.</title>
        <authorList>
            <person name="Xu J."/>
            <person name="Mazhar H.S."/>
            <person name="Rensing C."/>
        </authorList>
    </citation>
    <scope>NUCLEOTIDE SEQUENCE [LARGE SCALE GENOMIC DNA]</scope>
    <source>
        <strain evidence="2 3">NC2</strain>
    </source>
</reference>
<evidence type="ECO:0000313" key="3">
    <source>
        <dbReference type="Proteomes" id="UP000249204"/>
    </source>
</evidence>
<evidence type="ECO:0000256" key="1">
    <source>
        <dbReference type="SAM" id="SignalP"/>
    </source>
</evidence>
<comment type="caution">
    <text evidence="2">The sequence shown here is derived from an EMBL/GenBank/DDBJ whole genome shotgun (WGS) entry which is preliminary data.</text>
</comment>
<feature type="chain" id="PRO_5016104952" evidence="1">
    <location>
        <begin position="33"/>
        <end position="252"/>
    </location>
</feature>
<keyword evidence="1" id="KW-0732">Signal</keyword>
<feature type="signal peptide" evidence="1">
    <location>
        <begin position="1"/>
        <end position="32"/>
    </location>
</feature>
<evidence type="ECO:0000313" key="2">
    <source>
        <dbReference type="EMBL" id="PZT52276.1"/>
    </source>
</evidence>
<sequence>MIQRIISFLLSMVILFSSLFAIFTFHSGTAEAAVFTVGADRLLQDPNNPNIYYFVGMVYYEVWKSSGGQWTDEGHKPGDKVLQVDGGTYEFAFGSNRKIKNIEVTQFQYNWKNSNNTNLGELIFAKSRAEELRQHPKQYYQRATSLRDYDNYKDTPVVGKGTNKAQKEVYVLNGWLIAEEAVNRKREEEQKPNIPPFAPGVEGYRYYFPTLFAIELEPPEGMAIIQHFDTKGNPLNGIDGFTDKEMKLEKGK</sequence>
<name>A0A2W6P251_9BACL</name>